<gene>
    <name evidence="1" type="ORF">LCGC14_2316840</name>
</gene>
<name>A0A0F9EWI1_9ZZZZ</name>
<accession>A0A0F9EWI1</accession>
<proteinExistence type="predicted"/>
<organism evidence="1">
    <name type="scientific">marine sediment metagenome</name>
    <dbReference type="NCBI Taxonomy" id="412755"/>
    <lineage>
        <taxon>unclassified sequences</taxon>
        <taxon>metagenomes</taxon>
        <taxon>ecological metagenomes</taxon>
    </lineage>
</organism>
<dbReference type="EMBL" id="LAZR01033004">
    <property type="protein sequence ID" value="KKL49305.1"/>
    <property type="molecule type" value="Genomic_DNA"/>
</dbReference>
<evidence type="ECO:0000313" key="1">
    <source>
        <dbReference type="EMBL" id="KKL49305.1"/>
    </source>
</evidence>
<protein>
    <submittedName>
        <fullName evidence="1">Uncharacterized protein</fullName>
    </submittedName>
</protein>
<dbReference type="AlphaFoldDB" id="A0A0F9EWI1"/>
<comment type="caution">
    <text evidence="1">The sequence shown here is derived from an EMBL/GenBank/DDBJ whole genome shotgun (WGS) entry which is preliminary data.</text>
</comment>
<sequence length="103" mass="11788">MERKFKKNNTLELIEGLWDGKLKRNQSEHKIIGFSLDAKAEVVKIQYNFLSPQGNIIADETRTLIVDLSTVGPEYLNKFNSVYNFLTDKTPELETQLDGIEIA</sequence>
<reference evidence="1" key="1">
    <citation type="journal article" date="2015" name="Nature">
        <title>Complex archaea that bridge the gap between prokaryotes and eukaryotes.</title>
        <authorList>
            <person name="Spang A."/>
            <person name="Saw J.H."/>
            <person name="Jorgensen S.L."/>
            <person name="Zaremba-Niedzwiedzka K."/>
            <person name="Martijn J."/>
            <person name="Lind A.E."/>
            <person name="van Eijk R."/>
            <person name="Schleper C."/>
            <person name="Guy L."/>
            <person name="Ettema T.J."/>
        </authorList>
    </citation>
    <scope>NUCLEOTIDE SEQUENCE</scope>
</reference>